<evidence type="ECO:0000256" key="1">
    <source>
        <dbReference type="ARBA" id="ARBA00004340"/>
    </source>
</evidence>
<dbReference type="GO" id="GO:0005576">
    <property type="term" value="C:extracellular region"/>
    <property type="evidence" value="ECO:0007669"/>
    <property type="project" value="UniProtKB-SubCell"/>
</dbReference>
<comment type="caution">
    <text evidence="5">The sequence shown here is derived from an EMBL/GenBank/DDBJ whole genome shotgun (WGS) entry which is preliminary data.</text>
</comment>
<dbReference type="GO" id="GO:0043657">
    <property type="term" value="C:host cell"/>
    <property type="evidence" value="ECO:0007669"/>
    <property type="project" value="UniProtKB-SubCell"/>
</dbReference>
<feature type="domain" description="Crinkler effector protein N-terminal" evidence="4">
    <location>
        <begin position="7"/>
        <end position="103"/>
    </location>
</feature>
<keyword evidence="6" id="KW-1185">Reference proteome</keyword>
<evidence type="ECO:0000313" key="6">
    <source>
        <dbReference type="Proteomes" id="UP000703661"/>
    </source>
</evidence>
<reference evidence="5" key="1">
    <citation type="journal article" date="2020" name="Fungal Divers.">
        <title>Resolving the Mortierellaceae phylogeny through synthesis of multi-gene phylogenetics and phylogenomics.</title>
        <authorList>
            <person name="Vandepol N."/>
            <person name="Liber J."/>
            <person name="Desiro A."/>
            <person name="Na H."/>
            <person name="Kennedy M."/>
            <person name="Barry K."/>
            <person name="Grigoriev I.V."/>
            <person name="Miller A.N."/>
            <person name="O'Donnell K."/>
            <person name="Stajich J.E."/>
            <person name="Bonito G."/>
        </authorList>
    </citation>
    <scope>NUCLEOTIDE SEQUENCE</scope>
    <source>
        <strain evidence="5">NRRL 2769</strain>
    </source>
</reference>
<dbReference type="Proteomes" id="UP000703661">
    <property type="component" value="Unassembled WGS sequence"/>
</dbReference>
<dbReference type="Pfam" id="PF20147">
    <property type="entry name" value="Crinkler"/>
    <property type="match status" value="1"/>
</dbReference>
<sequence>MAYLLLLNRAIKGEDGSFTVEVSEKGIVSHLKNEIKPRKSAFTNMDAFAIKVWRASYATTEKNIRDVLKAFTTENKDPRGQAVLENLFLPSDGARKGVIHIIVDEARGINNVINETLLNLAGFPAKELDDMPLTDRDFKDAISLITNNVKTDFRESKSKSDFHMLASGGGKLGLEENCLVALKKTGHLRLTINGIRLVETDYNILESVIIDLRIAYCYFVEGKYDMDFEVFHGRIKEKNSMFSITSVSYRTDFGSITRFVNTVCTRLARLNESNPWLFEFDKKHCKDVIVNSQSAACGDDFIARETTSTPAGKHLIILQDKYDYKSANFTAGDLFGEYIKT</sequence>
<name>A0A9P6T075_9FUNG</name>
<evidence type="ECO:0000256" key="2">
    <source>
        <dbReference type="ARBA" id="ARBA00004613"/>
    </source>
</evidence>
<proteinExistence type="predicted"/>
<dbReference type="InterPro" id="IPR045379">
    <property type="entry name" value="Crinkler_N"/>
</dbReference>
<dbReference type="AlphaFoldDB" id="A0A9P6T075"/>
<accession>A0A9P6T075</accession>
<gene>
    <name evidence="5" type="ORF">BGZ80_010653</name>
</gene>
<comment type="subcellular location">
    <subcellularLocation>
        <location evidence="1">Host cell</location>
    </subcellularLocation>
    <subcellularLocation>
        <location evidence="2">Secreted</location>
    </subcellularLocation>
</comment>
<protein>
    <recommendedName>
        <fullName evidence="4">Crinkler effector protein N-terminal domain-containing protein</fullName>
    </recommendedName>
</protein>
<evidence type="ECO:0000256" key="3">
    <source>
        <dbReference type="ARBA" id="ARBA00022525"/>
    </source>
</evidence>
<dbReference type="EMBL" id="JAAAID010000765">
    <property type="protein sequence ID" value="KAG0014092.1"/>
    <property type="molecule type" value="Genomic_DNA"/>
</dbReference>
<evidence type="ECO:0000313" key="5">
    <source>
        <dbReference type="EMBL" id="KAG0014092.1"/>
    </source>
</evidence>
<organism evidence="5 6">
    <name type="scientific">Entomortierella chlamydospora</name>
    <dbReference type="NCBI Taxonomy" id="101097"/>
    <lineage>
        <taxon>Eukaryota</taxon>
        <taxon>Fungi</taxon>
        <taxon>Fungi incertae sedis</taxon>
        <taxon>Mucoromycota</taxon>
        <taxon>Mortierellomycotina</taxon>
        <taxon>Mortierellomycetes</taxon>
        <taxon>Mortierellales</taxon>
        <taxon>Mortierellaceae</taxon>
        <taxon>Entomortierella</taxon>
    </lineage>
</organism>
<evidence type="ECO:0000259" key="4">
    <source>
        <dbReference type="Pfam" id="PF20147"/>
    </source>
</evidence>
<keyword evidence="3" id="KW-0964">Secreted</keyword>